<gene>
    <name evidence="2" type="ORF">GlitD10_1510</name>
</gene>
<dbReference type="RefSeq" id="WP_084111585.1">
    <property type="nucleotide sequence ID" value="NZ_CP017675.1"/>
</dbReference>
<name>A0A1J0AD39_9CYAN</name>
<dbReference type="KEGG" id="glt:GlitD10_1510"/>
<feature type="coiled-coil region" evidence="1">
    <location>
        <begin position="106"/>
        <end position="159"/>
    </location>
</feature>
<dbReference type="STRING" id="1188229.GlitD10_1510"/>
<keyword evidence="1" id="KW-0175">Coiled coil</keyword>
<reference evidence="2 3" key="1">
    <citation type="submission" date="2016-10" db="EMBL/GenBank/DDBJ databases">
        <title>Description of Gloeomargarita lithophora gen. nov., sp. nov., a thylakoid-bearing basal-branching cyanobacterium with intracellular carbonates, and proposal for Gloeomargaritales ord. nov.</title>
        <authorList>
            <person name="Moreira D."/>
            <person name="Tavera R."/>
            <person name="Benzerara K."/>
            <person name="Skouri-Panet F."/>
            <person name="Couradeau E."/>
            <person name="Gerard E."/>
            <person name="Loussert C."/>
            <person name="Novelo E."/>
            <person name="Zivanovic Y."/>
            <person name="Lopez-Garcia P."/>
        </authorList>
    </citation>
    <scope>NUCLEOTIDE SEQUENCE [LARGE SCALE GENOMIC DNA]</scope>
    <source>
        <strain evidence="2 3">D10</strain>
    </source>
</reference>
<dbReference type="AlphaFoldDB" id="A0A1J0AD39"/>
<organism evidence="2 3">
    <name type="scientific">Gloeomargarita lithophora Alchichica-D10</name>
    <dbReference type="NCBI Taxonomy" id="1188229"/>
    <lineage>
        <taxon>Bacteria</taxon>
        <taxon>Bacillati</taxon>
        <taxon>Cyanobacteriota</taxon>
        <taxon>Cyanophyceae</taxon>
        <taxon>Gloeomargaritales</taxon>
        <taxon>Gloeomargaritaceae</taxon>
        <taxon>Gloeomargarita</taxon>
    </lineage>
</organism>
<evidence type="ECO:0000256" key="1">
    <source>
        <dbReference type="SAM" id="Coils"/>
    </source>
</evidence>
<keyword evidence="3" id="KW-1185">Reference proteome</keyword>
<accession>A0A1J0AD39</accession>
<evidence type="ECO:0000313" key="2">
    <source>
        <dbReference type="EMBL" id="APB33833.1"/>
    </source>
</evidence>
<dbReference type="Proteomes" id="UP000180235">
    <property type="component" value="Chromosome"/>
</dbReference>
<evidence type="ECO:0000313" key="3">
    <source>
        <dbReference type="Proteomes" id="UP000180235"/>
    </source>
</evidence>
<dbReference type="OrthoDB" id="511915at2"/>
<dbReference type="EMBL" id="CP017675">
    <property type="protein sequence ID" value="APB33833.1"/>
    <property type="molecule type" value="Genomic_DNA"/>
</dbReference>
<protein>
    <submittedName>
        <fullName evidence="2">Uncharacterized protein</fullName>
    </submittedName>
</protein>
<proteinExistence type="predicted"/>
<sequence>MLSPSTVNDVTQLAILHLRQELDRLEEILVADSPRVPLSGRVLVNEQMIFAQLDQLRHHLPAMVLEAEQVLQRREDILRHAQTQAQQIVLGAEQQAARILDQHLISQQAQQEAQRLRAQVQQECAALRQNTVAELHHLRQQTEAELAQQRQQTEAERQRLIQGAETYANQVLTLLEQVLGENLQRVQQGRQQLHQRHSP</sequence>
<dbReference type="Gene3D" id="1.20.5.620">
    <property type="entry name" value="F1F0 ATP synthase subunit B, membrane domain"/>
    <property type="match status" value="1"/>
</dbReference>